<reference evidence="4" key="1">
    <citation type="submission" date="2022-12" db="EMBL/GenBank/DDBJ databases">
        <authorList>
            <person name="Petersen C."/>
        </authorList>
    </citation>
    <scope>NUCLEOTIDE SEQUENCE</scope>
    <source>
        <strain evidence="4">IBT 17660</strain>
    </source>
</reference>
<dbReference type="PANTHER" id="PTHR32361">
    <property type="entry name" value="FERRIC/CUPRIC REDUCTASE TRANSMEMBRANE COMPONENT"/>
    <property type="match status" value="1"/>
</dbReference>
<dbReference type="AlphaFoldDB" id="A0A9X0BXA2"/>
<evidence type="ECO:0000313" key="4">
    <source>
        <dbReference type="EMBL" id="KAJ5487862.1"/>
    </source>
</evidence>
<comment type="caution">
    <text evidence="4">The sequence shown here is derived from an EMBL/GenBank/DDBJ whole genome shotgun (WGS) entry which is preliminary data.</text>
</comment>
<dbReference type="Proteomes" id="UP001147760">
    <property type="component" value="Unassembled WGS sequence"/>
</dbReference>
<dbReference type="Gene3D" id="3.40.50.80">
    <property type="entry name" value="Nucleotide-binding domain of ferredoxin-NADP reductase (FNR) module"/>
    <property type="match status" value="1"/>
</dbReference>
<dbReference type="GO" id="GO:0005886">
    <property type="term" value="C:plasma membrane"/>
    <property type="evidence" value="ECO:0007669"/>
    <property type="project" value="TreeGrafter"/>
</dbReference>
<evidence type="ECO:0000313" key="5">
    <source>
        <dbReference type="Proteomes" id="UP001147760"/>
    </source>
</evidence>
<reference evidence="4" key="2">
    <citation type="journal article" date="2023" name="IMA Fungus">
        <title>Comparative genomic study of the Penicillium genus elucidates a diverse pangenome and 15 lateral gene transfer events.</title>
        <authorList>
            <person name="Petersen C."/>
            <person name="Sorensen T."/>
            <person name="Nielsen M.R."/>
            <person name="Sondergaard T.E."/>
            <person name="Sorensen J.L."/>
            <person name="Fitzpatrick D.A."/>
            <person name="Frisvad J.C."/>
            <person name="Nielsen K.L."/>
        </authorList>
    </citation>
    <scope>NUCLEOTIDE SEQUENCE</scope>
    <source>
        <strain evidence="4">IBT 17660</strain>
    </source>
</reference>
<dbReference type="OrthoDB" id="4494341at2759"/>
<feature type="domain" description="Ferric reductase NAD binding" evidence="3">
    <location>
        <begin position="69"/>
        <end position="113"/>
    </location>
</feature>
<dbReference type="GO" id="GO:0006826">
    <property type="term" value="P:iron ion transport"/>
    <property type="evidence" value="ECO:0007669"/>
    <property type="project" value="TreeGrafter"/>
</dbReference>
<proteinExistence type="predicted"/>
<dbReference type="PANTHER" id="PTHR32361:SF26">
    <property type="entry name" value="FAD-BINDING 8 DOMAIN-CONTAINING PROTEIN-RELATED"/>
    <property type="match status" value="1"/>
</dbReference>
<dbReference type="CDD" id="cd06186">
    <property type="entry name" value="NOX_Duox_like_FAD_NADP"/>
    <property type="match status" value="1"/>
</dbReference>
<dbReference type="InterPro" id="IPR013121">
    <property type="entry name" value="Fe_red_NAD-bd_6"/>
</dbReference>
<gene>
    <name evidence="4" type="ORF">N7530_002162</name>
</gene>
<accession>A0A9X0BXA2</accession>
<organism evidence="4 5">
    <name type="scientific">Penicillium desertorum</name>
    <dbReference type="NCBI Taxonomy" id="1303715"/>
    <lineage>
        <taxon>Eukaryota</taxon>
        <taxon>Fungi</taxon>
        <taxon>Dikarya</taxon>
        <taxon>Ascomycota</taxon>
        <taxon>Pezizomycotina</taxon>
        <taxon>Eurotiomycetes</taxon>
        <taxon>Eurotiomycetidae</taxon>
        <taxon>Eurotiales</taxon>
        <taxon>Aspergillaceae</taxon>
        <taxon>Penicillium</taxon>
    </lineage>
</organism>
<protein>
    <recommendedName>
        <fullName evidence="3">Ferric reductase NAD binding domain-containing protein</fullName>
    </recommendedName>
</protein>
<evidence type="ECO:0000256" key="1">
    <source>
        <dbReference type="ARBA" id="ARBA00022448"/>
    </source>
</evidence>
<keyword evidence="5" id="KW-1185">Reference proteome</keyword>
<dbReference type="GO" id="GO:0006879">
    <property type="term" value="P:intracellular iron ion homeostasis"/>
    <property type="evidence" value="ECO:0007669"/>
    <property type="project" value="TreeGrafter"/>
</dbReference>
<dbReference type="Pfam" id="PF08030">
    <property type="entry name" value="NAD_binding_6"/>
    <property type="match status" value="1"/>
</dbReference>
<dbReference type="InterPro" id="IPR039261">
    <property type="entry name" value="FNR_nucleotide-bd"/>
</dbReference>
<dbReference type="InterPro" id="IPR051410">
    <property type="entry name" value="Ferric/Cupric_Reductase"/>
</dbReference>
<dbReference type="GO" id="GO:0015677">
    <property type="term" value="P:copper ion import"/>
    <property type="evidence" value="ECO:0007669"/>
    <property type="project" value="TreeGrafter"/>
</dbReference>
<dbReference type="GO" id="GO:0000293">
    <property type="term" value="F:ferric-chelate reductase activity"/>
    <property type="evidence" value="ECO:0007669"/>
    <property type="project" value="TreeGrafter"/>
</dbReference>
<keyword evidence="2" id="KW-0560">Oxidoreductase</keyword>
<keyword evidence="1" id="KW-0813">Transport</keyword>
<evidence type="ECO:0000256" key="2">
    <source>
        <dbReference type="ARBA" id="ARBA00023002"/>
    </source>
</evidence>
<sequence>MSSLWAQTHPFTITSWSRGKQDALKLLKQPRNGFSANLVRYGSLTTESSISFLTLFTGPHGLTKDIGPYENALLIASGLGITTSIPYLRIYGYNTCSSHIRRLHFVWQVESISEHNPRQFPCNPS</sequence>
<evidence type="ECO:0000259" key="3">
    <source>
        <dbReference type="Pfam" id="PF08030"/>
    </source>
</evidence>
<dbReference type="EMBL" id="JAPWDO010000001">
    <property type="protein sequence ID" value="KAJ5487862.1"/>
    <property type="molecule type" value="Genomic_DNA"/>
</dbReference>
<name>A0A9X0BXA2_9EURO</name>